<evidence type="ECO:0000256" key="1">
    <source>
        <dbReference type="SAM" id="SignalP"/>
    </source>
</evidence>
<keyword evidence="1" id="KW-0732">Signal</keyword>
<dbReference type="EMBL" id="HBHJ01005252">
    <property type="protein sequence ID" value="CAD9668049.1"/>
    <property type="molecule type" value="Transcribed_RNA"/>
</dbReference>
<evidence type="ECO:0008006" key="3">
    <source>
        <dbReference type="Google" id="ProtNLM"/>
    </source>
</evidence>
<dbReference type="AlphaFoldDB" id="A0A7S2W5Y3"/>
<gene>
    <name evidence="2" type="ORF">RMAR1173_LOCUS3457</name>
</gene>
<protein>
    <recommendedName>
        <fullName evidence="3">GOLD domain-containing protein</fullName>
    </recommendedName>
</protein>
<proteinExistence type="predicted"/>
<accession>A0A7S2W5Y3</accession>
<feature type="chain" id="PRO_5031565890" description="GOLD domain-containing protein" evidence="1">
    <location>
        <begin position="22"/>
        <end position="306"/>
    </location>
</feature>
<sequence>MPEMLLGVLLLLLCAPPPAAAFLPARPRISTSALRMAAREAGDGQGRVRWQSSSDELSVGDVLTVQYTPSPTIFPITSDLELWAGFNGWKGENKPLRAAFFKDSSGRLEASVTIPNFAKTVQFIITNGYRFDTNEGQYYHAHVFHTLETDKNGNVFRCHHAEDGTVNRLAMQNRDAQELERMIDHELSSVTNSVIQVDTSVTDVLEKKRLALREEALSTAQSLRMHNMQAHEVREAFEKVQHGDDAFTGRDSIGVFLGHLGMEVPEPTIEELVARHCEEPNEGASLSEAMHIFHELDQENFGLNIM</sequence>
<name>A0A7S2W5Y3_9STRA</name>
<organism evidence="2">
    <name type="scientific">Rhizochromulina marina</name>
    <dbReference type="NCBI Taxonomy" id="1034831"/>
    <lineage>
        <taxon>Eukaryota</taxon>
        <taxon>Sar</taxon>
        <taxon>Stramenopiles</taxon>
        <taxon>Ochrophyta</taxon>
        <taxon>Dictyochophyceae</taxon>
        <taxon>Rhizochromulinales</taxon>
        <taxon>Rhizochromulina</taxon>
    </lineage>
</organism>
<reference evidence="2" key="1">
    <citation type="submission" date="2021-01" db="EMBL/GenBank/DDBJ databases">
        <authorList>
            <person name="Corre E."/>
            <person name="Pelletier E."/>
            <person name="Niang G."/>
            <person name="Scheremetjew M."/>
            <person name="Finn R."/>
            <person name="Kale V."/>
            <person name="Holt S."/>
            <person name="Cochrane G."/>
            <person name="Meng A."/>
            <person name="Brown T."/>
            <person name="Cohen L."/>
        </authorList>
    </citation>
    <scope>NUCLEOTIDE SEQUENCE</scope>
    <source>
        <strain evidence="2">CCMP1243</strain>
    </source>
</reference>
<feature type="signal peptide" evidence="1">
    <location>
        <begin position="1"/>
        <end position="21"/>
    </location>
</feature>
<evidence type="ECO:0000313" key="2">
    <source>
        <dbReference type="EMBL" id="CAD9668049.1"/>
    </source>
</evidence>